<feature type="region of interest" description="Disordered" evidence="1">
    <location>
        <begin position="10"/>
        <end position="42"/>
    </location>
</feature>
<evidence type="ECO:0000313" key="3">
    <source>
        <dbReference type="Proteomes" id="UP001273166"/>
    </source>
</evidence>
<organism evidence="2 3">
    <name type="scientific">Chaetomium strumarium</name>
    <dbReference type="NCBI Taxonomy" id="1170767"/>
    <lineage>
        <taxon>Eukaryota</taxon>
        <taxon>Fungi</taxon>
        <taxon>Dikarya</taxon>
        <taxon>Ascomycota</taxon>
        <taxon>Pezizomycotina</taxon>
        <taxon>Sordariomycetes</taxon>
        <taxon>Sordariomycetidae</taxon>
        <taxon>Sordariales</taxon>
        <taxon>Chaetomiaceae</taxon>
        <taxon>Chaetomium</taxon>
    </lineage>
</organism>
<sequence>MKSLVTRVLQALSPSPSQERPASDATSPACPTEIRRNLPTGNPSFSSMTEIHAAMLTCPDIATLQVRTVGSGCSEWPDRFNFPFDLRGGERYASAPLVLSLDGYDFDESEWRTLCGPLFDDWDLTYLSWMSWRRLWQCARLYYEVPEVQRLRTNLDLWVDAMDFSRIHTLQLNYTRGRSSLTEQVVQKLPSRLTSLTTLAVHHSMAQGFILSLPKGSLTHLSWQNPTRDYRSCGDSHGSPFITLEPVLQHQGWPLQSLEYHSEEWDTHAPPTLSVLELGQLTKLAPGLRTLTINLPRQLSASGGETWDWPWESLRLLAEGLPQLTDLTIYFELASECHRQSAKKNNSWVEYDGGDGSRPLEDEDGCVGLDHYAQPLLNKTNAVPLARFLAHHKSGQRLRSVMFRAGDWGPDYDGPLRFGAPWLEGRRAWVMCRWGDPAIAGSEDGAGSGDVVCEGGTGGLYSWEEDAEWMEYGGYGYELGWQ</sequence>
<reference evidence="2" key="1">
    <citation type="journal article" date="2023" name="Mol. Phylogenet. Evol.">
        <title>Genome-scale phylogeny and comparative genomics of the fungal order Sordariales.</title>
        <authorList>
            <person name="Hensen N."/>
            <person name="Bonometti L."/>
            <person name="Westerberg I."/>
            <person name="Brannstrom I.O."/>
            <person name="Guillou S."/>
            <person name="Cros-Aarteil S."/>
            <person name="Calhoun S."/>
            <person name="Haridas S."/>
            <person name="Kuo A."/>
            <person name="Mondo S."/>
            <person name="Pangilinan J."/>
            <person name="Riley R."/>
            <person name="LaButti K."/>
            <person name="Andreopoulos B."/>
            <person name="Lipzen A."/>
            <person name="Chen C."/>
            <person name="Yan M."/>
            <person name="Daum C."/>
            <person name="Ng V."/>
            <person name="Clum A."/>
            <person name="Steindorff A."/>
            <person name="Ohm R.A."/>
            <person name="Martin F."/>
            <person name="Silar P."/>
            <person name="Natvig D.O."/>
            <person name="Lalanne C."/>
            <person name="Gautier V."/>
            <person name="Ament-Velasquez S.L."/>
            <person name="Kruys A."/>
            <person name="Hutchinson M.I."/>
            <person name="Powell A.J."/>
            <person name="Barry K."/>
            <person name="Miller A.N."/>
            <person name="Grigoriev I.V."/>
            <person name="Debuchy R."/>
            <person name="Gladieux P."/>
            <person name="Hiltunen Thoren M."/>
            <person name="Johannesson H."/>
        </authorList>
    </citation>
    <scope>NUCLEOTIDE SEQUENCE</scope>
    <source>
        <strain evidence="2">CBS 333.67</strain>
    </source>
</reference>
<name>A0AAJ0GSE1_9PEZI</name>
<feature type="compositionally biased region" description="Polar residues" evidence="1">
    <location>
        <begin position="12"/>
        <end position="26"/>
    </location>
</feature>
<dbReference type="AlphaFoldDB" id="A0AAJ0GSE1"/>
<dbReference type="Proteomes" id="UP001273166">
    <property type="component" value="Unassembled WGS sequence"/>
</dbReference>
<protein>
    <submittedName>
        <fullName evidence="2">Uncharacterized protein</fullName>
    </submittedName>
</protein>
<proteinExistence type="predicted"/>
<gene>
    <name evidence="2" type="ORF">B0T15DRAFT_187231</name>
</gene>
<dbReference type="EMBL" id="JAUDZG010000004">
    <property type="protein sequence ID" value="KAK3305025.1"/>
    <property type="molecule type" value="Genomic_DNA"/>
</dbReference>
<accession>A0AAJ0GSE1</accession>
<evidence type="ECO:0000256" key="1">
    <source>
        <dbReference type="SAM" id="MobiDB-lite"/>
    </source>
</evidence>
<reference evidence="2" key="2">
    <citation type="submission" date="2023-06" db="EMBL/GenBank/DDBJ databases">
        <authorList>
            <consortium name="Lawrence Berkeley National Laboratory"/>
            <person name="Mondo S.J."/>
            <person name="Hensen N."/>
            <person name="Bonometti L."/>
            <person name="Westerberg I."/>
            <person name="Brannstrom I.O."/>
            <person name="Guillou S."/>
            <person name="Cros-Aarteil S."/>
            <person name="Calhoun S."/>
            <person name="Haridas S."/>
            <person name="Kuo A."/>
            <person name="Pangilinan J."/>
            <person name="Riley R."/>
            <person name="Labutti K."/>
            <person name="Andreopoulos B."/>
            <person name="Lipzen A."/>
            <person name="Chen C."/>
            <person name="Yanf M."/>
            <person name="Daum C."/>
            <person name="Ng V."/>
            <person name="Clum A."/>
            <person name="Steindorff A."/>
            <person name="Ohm R."/>
            <person name="Martin F."/>
            <person name="Silar P."/>
            <person name="Natvig D."/>
            <person name="Lalanne C."/>
            <person name="Gautier V."/>
            <person name="Ament-Velasquez S.L."/>
            <person name="Kruys A."/>
            <person name="Hutchinson M.I."/>
            <person name="Powell A.J."/>
            <person name="Barry K."/>
            <person name="Miller A.N."/>
            <person name="Grigoriev I.V."/>
            <person name="Debuchy R."/>
            <person name="Gladieux P."/>
            <person name="Thoren M.H."/>
            <person name="Johannesson H."/>
        </authorList>
    </citation>
    <scope>NUCLEOTIDE SEQUENCE</scope>
    <source>
        <strain evidence="2">CBS 333.67</strain>
    </source>
</reference>
<evidence type="ECO:0000313" key="2">
    <source>
        <dbReference type="EMBL" id="KAK3305025.1"/>
    </source>
</evidence>
<dbReference type="GeneID" id="87881223"/>
<comment type="caution">
    <text evidence="2">The sequence shown here is derived from an EMBL/GenBank/DDBJ whole genome shotgun (WGS) entry which is preliminary data.</text>
</comment>
<keyword evidence="3" id="KW-1185">Reference proteome</keyword>
<dbReference type="RefSeq" id="XP_062720805.1">
    <property type="nucleotide sequence ID" value="XM_062862394.1"/>
</dbReference>